<dbReference type="OrthoDB" id="2691930at2759"/>
<dbReference type="RefSeq" id="XP_041185466.1">
    <property type="nucleotide sequence ID" value="XM_041341395.1"/>
</dbReference>
<dbReference type="EMBL" id="JABBWG010000218">
    <property type="protein sequence ID" value="KAG1797277.1"/>
    <property type="molecule type" value="Genomic_DNA"/>
</dbReference>
<reference evidence="2" key="1">
    <citation type="journal article" date="2020" name="New Phytol.">
        <title>Comparative genomics reveals dynamic genome evolution in host specialist ectomycorrhizal fungi.</title>
        <authorList>
            <person name="Lofgren L.A."/>
            <person name="Nguyen N.H."/>
            <person name="Vilgalys R."/>
            <person name="Ruytinx J."/>
            <person name="Liao H.L."/>
            <person name="Branco S."/>
            <person name="Kuo A."/>
            <person name="LaButti K."/>
            <person name="Lipzen A."/>
            <person name="Andreopoulos W."/>
            <person name="Pangilinan J."/>
            <person name="Riley R."/>
            <person name="Hundley H."/>
            <person name="Na H."/>
            <person name="Barry K."/>
            <person name="Grigoriev I.V."/>
            <person name="Stajich J.E."/>
            <person name="Kennedy P.G."/>
        </authorList>
    </citation>
    <scope>NUCLEOTIDE SEQUENCE</scope>
    <source>
        <strain evidence="2">MN1</strain>
    </source>
</reference>
<evidence type="ECO:0000313" key="3">
    <source>
        <dbReference type="Proteomes" id="UP000807769"/>
    </source>
</evidence>
<proteinExistence type="predicted"/>
<evidence type="ECO:0000313" key="2">
    <source>
        <dbReference type="EMBL" id="KAG1797277.1"/>
    </source>
</evidence>
<protein>
    <submittedName>
        <fullName evidence="2">Uncharacterized protein</fullName>
    </submittedName>
</protein>
<dbReference type="PROSITE" id="PS50082">
    <property type="entry name" value="WD_REPEATS_2"/>
    <property type="match status" value="1"/>
</dbReference>
<name>A0A9P7DKS8_9AGAM</name>
<feature type="repeat" description="WD" evidence="1">
    <location>
        <begin position="1"/>
        <end position="23"/>
    </location>
</feature>
<dbReference type="InterPro" id="IPR001680">
    <property type="entry name" value="WD40_rpt"/>
</dbReference>
<accession>A0A9P7DKS8</accession>
<dbReference type="AlphaFoldDB" id="A0A9P7DKS8"/>
<organism evidence="2 3">
    <name type="scientific">Suillus subaureus</name>
    <dbReference type="NCBI Taxonomy" id="48587"/>
    <lineage>
        <taxon>Eukaryota</taxon>
        <taxon>Fungi</taxon>
        <taxon>Dikarya</taxon>
        <taxon>Basidiomycota</taxon>
        <taxon>Agaricomycotina</taxon>
        <taxon>Agaricomycetes</taxon>
        <taxon>Agaricomycetidae</taxon>
        <taxon>Boletales</taxon>
        <taxon>Suillineae</taxon>
        <taxon>Suillaceae</taxon>
        <taxon>Suillus</taxon>
    </lineage>
</organism>
<keyword evidence="3" id="KW-1185">Reference proteome</keyword>
<dbReference type="GeneID" id="64635411"/>
<comment type="caution">
    <text evidence="2">The sequence shown here is derived from an EMBL/GenBank/DDBJ whole genome shotgun (WGS) entry which is preliminary data.</text>
</comment>
<keyword evidence="1" id="KW-0853">WD repeat</keyword>
<gene>
    <name evidence="2" type="ORF">BJ212DRAFT_1489015</name>
</gene>
<dbReference type="Proteomes" id="UP000807769">
    <property type="component" value="Unassembled WGS sequence"/>
</dbReference>
<sequence length="148" mass="15864">MSSDGKYIASAGLDAKVYVWSVEAALKQQGGTDDVNVKPDTKSKRHPIQLRDSHPIIAKQLANNRGIGRYRYGITPESDAEAAAAMQCTDGNETDIPAQLAQPAVGIQGYEGQPTETQGSSGRTGEVSYEVNCCGFFFGHCCPTSHRL</sequence>
<evidence type="ECO:0000256" key="1">
    <source>
        <dbReference type="PROSITE-ProRule" id="PRU00221"/>
    </source>
</evidence>